<dbReference type="Proteomes" id="UP001597119">
    <property type="component" value="Unassembled WGS sequence"/>
</dbReference>
<dbReference type="GO" id="GO:0005840">
    <property type="term" value="C:ribosome"/>
    <property type="evidence" value="ECO:0007669"/>
    <property type="project" value="UniProtKB-KW"/>
</dbReference>
<dbReference type="NCBIfam" id="TIGR01575">
    <property type="entry name" value="rimI"/>
    <property type="match status" value="1"/>
</dbReference>
<accession>A0ABD6CFC7</accession>
<dbReference type="InterPro" id="IPR016181">
    <property type="entry name" value="Acyl_CoA_acyltransferase"/>
</dbReference>
<keyword evidence="2" id="KW-0963">Cytoplasm</keyword>
<dbReference type="CDD" id="cd04301">
    <property type="entry name" value="NAT_SF"/>
    <property type="match status" value="1"/>
</dbReference>
<evidence type="ECO:0000256" key="3">
    <source>
        <dbReference type="ARBA" id="ARBA00022679"/>
    </source>
</evidence>
<dbReference type="PANTHER" id="PTHR43420">
    <property type="entry name" value="ACETYLTRANSFERASE"/>
    <property type="match status" value="1"/>
</dbReference>
<dbReference type="GO" id="GO:0008999">
    <property type="term" value="F:protein-N-terminal-alanine acetyltransferase activity"/>
    <property type="evidence" value="ECO:0007669"/>
    <property type="project" value="UniProtKB-EC"/>
</dbReference>
<keyword evidence="3 6" id="KW-0808">Transferase</keyword>
<keyword evidence="7" id="KW-1185">Reference proteome</keyword>
<evidence type="ECO:0000313" key="7">
    <source>
        <dbReference type="Proteomes" id="UP001597119"/>
    </source>
</evidence>
<evidence type="ECO:0000256" key="4">
    <source>
        <dbReference type="ARBA" id="ARBA00023315"/>
    </source>
</evidence>
<dbReference type="EMBL" id="JBHUDJ010000006">
    <property type="protein sequence ID" value="MFD1587907.1"/>
    <property type="molecule type" value="Genomic_DNA"/>
</dbReference>
<dbReference type="AlphaFoldDB" id="A0ABD6CFC7"/>
<keyword evidence="6" id="KW-0687">Ribonucleoprotein</keyword>
<dbReference type="PROSITE" id="PS51186">
    <property type="entry name" value="GNAT"/>
    <property type="match status" value="1"/>
</dbReference>
<dbReference type="EC" id="2.3.1.266" evidence="6"/>
<keyword evidence="6" id="KW-0689">Ribosomal protein</keyword>
<comment type="caution">
    <text evidence="6">The sequence shown here is derived from an EMBL/GenBank/DDBJ whole genome shotgun (WGS) entry which is preliminary data.</text>
</comment>
<evidence type="ECO:0000313" key="6">
    <source>
        <dbReference type="EMBL" id="MFD1587907.1"/>
    </source>
</evidence>
<evidence type="ECO:0000259" key="5">
    <source>
        <dbReference type="PROSITE" id="PS51186"/>
    </source>
</evidence>
<evidence type="ECO:0000256" key="2">
    <source>
        <dbReference type="ARBA" id="ARBA00022490"/>
    </source>
</evidence>
<keyword evidence="4 6" id="KW-0012">Acyltransferase</keyword>
<dbReference type="Gene3D" id="3.40.630.30">
    <property type="match status" value="1"/>
</dbReference>
<organism evidence="6 7">
    <name type="scientific">Halorientalis brevis</name>
    <dbReference type="NCBI Taxonomy" id="1126241"/>
    <lineage>
        <taxon>Archaea</taxon>
        <taxon>Methanobacteriati</taxon>
        <taxon>Methanobacteriota</taxon>
        <taxon>Stenosarchaea group</taxon>
        <taxon>Halobacteria</taxon>
        <taxon>Halobacteriales</taxon>
        <taxon>Haloarculaceae</taxon>
        <taxon>Halorientalis</taxon>
    </lineage>
</organism>
<proteinExistence type="inferred from homology"/>
<dbReference type="RefSeq" id="WP_247380441.1">
    <property type="nucleotide sequence ID" value="NZ_JALLGV010000008.1"/>
</dbReference>
<comment type="similarity">
    <text evidence="1">Belongs to the acetyltransferase family. RimI subfamily.</text>
</comment>
<reference evidence="6 7" key="1">
    <citation type="journal article" date="2019" name="Int. J. Syst. Evol. Microbiol.">
        <title>The Global Catalogue of Microorganisms (GCM) 10K type strain sequencing project: providing services to taxonomists for standard genome sequencing and annotation.</title>
        <authorList>
            <consortium name="The Broad Institute Genomics Platform"/>
            <consortium name="The Broad Institute Genome Sequencing Center for Infectious Disease"/>
            <person name="Wu L."/>
            <person name="Ma J."/>
        </authorList>
    </citation>
    <scope>NUCLEOTIDE SEQUENCE [LARGE SCALE GENOMIC DNA]</scope>
    <source>
        <strain evidence="6 7">CGMCC 1.12125</strain>
    </source>
</reference>
<evidence type="ECO:0000256" key="1">
    <source>
        <dbReference type="ARBA" id="ARBA00005395"/>
    </source>
</evidence>
<gene>
    <name evidence="6" type="primary">rimI</name>
    <name evidence="6" type="ORF">ACFR9U_13040</name>
</gene>
<name>A0ABD6CFC7_9EURY</name>
<dbReference type="SUPFAM" id="SSF55729">
    <property type="entry name" value="Acyl-CoA N-acyltransferases (Nat)"/>
    <property type="match status" value="1"/>
</dbReference>
<dbReference type="Pfam" id="PF00583">
    <property type="entry name" value="Acetyltransf_1"/>
    <property type="match status" value="1"/>
</dbReference>
<protein>
    <submittedName>
        <fullName evidence="6">Ribosomal protein S18-alanine N-acetyltransferase</fullName>
        <ecNumber evidence="6">2.3.1.266</ecNumber>
    </submittedName>
</protein>
<dbReference type="InterPro" id="IPR000182">
    <property type="entry name" value="GNAT_dom"/>
</dbReference>
<dbReference type="PANTHER" id="PTHR43420:SF12">
    <property type="entry name" value="N-ACETYLTRANSFERASE DOMAIN-CONTAINING PROTEIN"/>
    <property type="match status" value="1"/>
</dbReference>
<sequence length="161" mass="17415">MTTPASESDPASPTVRTAVTADLLAIFRIEKASFPQPWPFAAFERYVDEPGFLVAELGPGIAGYVVADAVPNHGRPLGHIKDIAVHPDHRGEGIGSLLLERAIGVLAAQGIDSVKLEVRESNDTARSLYETFGFEHARTIPRYYDNGEDALVMLADLTVDN</sequence>
<dbReference type="InterPro" id="IPR050680">
    <property type="entry name" value="YpeA/RimI_acetyltransf"/>
</dbReference>
<dbReference type="InterPro" id="IPR006464">
    <property type="entry name" value="AcTrfase_RimI/Ard1"/>
</dbReference>
<feature type="domain" description="N-acetyltransferase" evidence="5">
    <location>
        <begin position="13"/>
        <end position="158"/>
    </location>
</feature>